<protein>
    <submittedName>
        <fullName evidence="2">Predicted protein</fullName>
    </submittedName>
</protein>
<name>B0E4B3_LACBS</name>
<dbReference type="EMBL" id="DS547341">
    <property type="protein sequence ID" value="EDQ98318.1"/>
    <property type="molecule type" value="Genomic_DNA"/>
</dbReference>
<keyword evidence="3" id="KW-1185">Reference proteome</keyword>
<dbReference type="KEGG" id="lbc:LACBIDRAFT_336073"/>
<evidence type="ECO:0000313" key="2">
    <source>
        <dbReference type="EMBL" id="EDQ98318.1"/>
    </source>
</evidence>
<dbReference type="GeneID" id="6086687"/>
<reference evidence="2 3" key="1">
    <citation type="journal article" date="2008" name="Nature">
        <title>The genome of Laccaria bicolor provides insights into mycorrhizal symbiosis.</title>
        <authorList>
            <person name="Martin F."/>
            <person name="Aerts A."/>
            <person name="Ahren D."/>
            <person name="Brun A."/>
            <person name="Danchin E.G.J."/>
            <person name="Duchaussoy F."/>
            <person name="Gibon J."/>
            <person name="Kohler A."/>
            <person name="Lindquist E."/>
            <person name="Pereda V."/>
            <person name="Salamov A."/>
            <person name="Shapiro H.J."/>
            <person name="Wuyts J."/>
            <person name="Blaudez D."/>
            <person name="Buee M."/>
            <person name="Brokstein P."/>
            <person name="Canbaeck B."/>
            <person name="Cohen D."/>
            <person name="Courty P.E."/>
            <person name="Coutinho P.M."/>
            <person name="Delaruelle C."/>
            <person name="Detter J.C."/>
            <person name="Deveau A."/>
            <person name="DiFazio S."/>
            <person name="Duplessis S."/>
            <person name="Fraissinet-Tachet L."/>
            <person name="Lucic E."/>
            <person name="Frey-Klett P."/>
            <person name="Fourrey C."/>
            <person name="Feussner I."/>
            <person name="Gay G."/>
            <person name="Grimwood J."/>
            <person name="Hoegger P.J."/>
            <person name="Jain P."/>
            <person name="Kilaru S."/>
            <person name="Labbe J."/>
            <person name="Lin Y.C."/>
            <person name="Legue V."/>
            <person name="Le Tacon F."/>
            <person name="Marmeisse R."/>
            <person name="Melayah D."/>
            <person name="Montanini B."/>
            <person name="Muratet M."/>
            <person name="Nehls U."/>
            <person name="Niculita-Hirzel H."/>
            <person name="Oudot-Le Secq M.P."/>
            <person name="Peter M."/>
            <person name="Quesneville H."/>
            <person name="Rajashekar B."/>
            <person name="Reich M."/>
            <person name="Rouhier N."/>
            <person name="Schmutz J."/>
            <person name="Yin T."/>
            <person name="Chalot M."/>
            <person name="Henrissat B."/>
            <person name="Kuees U."/>
            <person name="Lucas S."/>
            <person name="Van de Peer Y."/>
            <person name="Podila G.K."/>
            <person name="Polle A."/>
            <person name="Pukkila P.J."/>
            <person name="Richardson P.M."/>
            <person name="Rouze P."/>
            <person name="Sanders I.R."/>
            <person name="Stajich J.E."/>
            <person name="Tunlid A."/>
            <person name="Tuskan G."/>
            <person name="Grigoriev I.V."/>
        </authorList>
    </citation>
    <scope>NUCLEOTIDE SEQUENCE [LARGE SCALE GENOMIC DNA]</scope>
    <source>
        <strain evidence="3">S238N-H82 / ATCC MYA-4686</strain>
    </source>
</reference>
<dbReference type="AlphaFoldDB" id="B0E4B3"/>
<dbReference type="Proteomes" id="UP000001194">
    <property type="component" value="Unassembled WGS sequence"/>
</dbReference>
<gene>
    <name evidence="2" type="ORF">LACBIDRAFT_336073</name>
</gene>
<dbReference type="OrthoDB" id="3085460at2759"/>
<evidence type="ECO:0000256" key="1">
    <source>
        <dbReference type="SAM" id="MobiDB-lite"/>
    </source>
</evidence>
<dbReference type="HOGENOM" id="CLU_1261710_0_0_1"/>
<proteinExistence type="predicted"/>
<organism evidence="3">
    <name type="scientific">Laccaria bicolor (strain S238N-H82 / ATCC MYA-4686)</name>
    <name type="common">Bicoloured deceiver</name>
    <name type="synonym">Laccaria laccata var. bicolor</name>
    <dbReference type="NCBI Taxonomy" id="486041"/>
    <lineage>
        <taxon>Eukaryota</taxon>
        <taxon>Fungi</taxon>
        <taxon>Dikarya</taxon>
        <taxon>Basidiomycota</taxon>
        <taxon>Agaricomycotina</taxon>
        <taxon>Agaricomycetes</taxon>
        <taxon>Agaricomycetidae</taxon>
        <taxon>Agaricales</taxon>
        <taxon>Agaricineae</taxon>
        <taxon>Hydnangiaceae</taxon>
        <taxon>Laccaria</taxon>
    </lineage>
</organism>
<accession>B0E4B3</accession>
<feature type="region of interest" description="Disordered" evidence="1">
    <location>
        <begin position="53"/>
        <end position="176"/>
    </location>
</feature>
<evidence type="ECO:0000313" key="3">
    <source>
        <dbReference type="Proteomes" id="UP000001194"/>
    </source>
</evidence>
<dbReference type="RefSeq" id="XP_001891031.1">
    <property type="nucleotide sequence ID" value="XM_001890996.1"/>
</dbReference>
<sequence length="219" mass="23541">MTNKSLETSLASVLNSVFQSRPISSPHLGTVNPSHISLPLNVLGKNLSGKEDIEMGALSELSSSSEDEDSEHSPARPAKKTNPEVQPSDNDNTDDEESSLSSSDESTDSGVKKPIGNTSGNRGGRGDPGNLKKPRVGSSKVDTKGPKAEGSQATGGKDNPRKRSRFGSIGNSPDKPINVDEFLSMFEPAILHDYQQFLFAYISGKRMIYKNNVMQTIPH</sequence>
<dbReference type="InParanoid" id="B0E4B3"/>